<dbReference type="EMBL" id="BJUA01000002">
    <property type="protein sequence ID" value="GEK16918.1"/>
    <property type="molecule type" value="Genomic_DNA"/>
</dbReference>
<proteinExistence type="predicted"/>
<dbReference type="AlphaFoldDB" id="A0A510UQH0"/>
<name>A0A510UQH0_9CELL</name>
<dbReference type="PANTHER" id="PTHR13696:SF99">
    <property type="entry name" value="COBYRINIC ACID AC-DIAMIDE SYNTHASE"/>
    <property type="match status" value="1"/>
</dbReference>
<comment type="caution">
    <text evidence="2">The sequence shown here is derived from an EMBL/GenBank/DDBJ whole genome shotgun (WGS) entry which is preliminary data.</text>
</comment>
<keyword evidence="3" id="KW-1185">Reference proteome</keyword>
<dbReference type="Gene3D" id="3.40.50.300">
    <property type="entry name" value="P-loop containing nucleotide triphosphate hydrolases"/>
    <property type="match status" value="1"/>
</dbReference>
<sequence length="285" mass="30297">MHVATPRFVRCVHGTRRLLTHVTYRTGYGCPVLVLGVCSLKGGVGKTSVTLGLASAALERGLRTLVVDMDPQGDVTMSLGARPEGGDIADVLDAPNAQTVAAATVASTWADAGLDVLVGSERNARHDRLGDDDLDRLRFALSWVHDYDLVLVDCPPSLGSLTRTGLTACDRAMVVTEPGLFAVMAVGRAMRTIDELRRGPAPALQPLGITVNRVRARSLEQAYRLEELGNLYGPLLLSPSVPERAALQQAQGAAQPVHAWPGAAAAELSGIFDALLDRALRAPRR</sequence>
<reference evidence="2 3" key="1">
    <citation type="submission" date="2019-07" db="EMBL/GenBank/DDBJ databases">
        <title>Whole genome shotgun sequence of Cellulomonas persica NBRC 101101.</title>
        <authorList>
            <person name="Hosoyama A."/>
            <person name="Uohara A."/>
            <person name="Ohji S."/>
            <person name="Ichikawa N."/>
        </authorList>
    </citation>
    <scope>NUCLEOTIDE SEQUENCE [LARGE SCALE GENOMIC DNA]</scope>
    <source>
        <strain evidence="2 3">NBRC 101101</strain>
    </source>
</reference>
<protein>
    <submittedName>
        <fullName evidence="2">Chromosome partitioning ATPase</fullName>
    </submittedName>
</protein>
<dbReference type="PANTHER" id="PTHR13696">
    <property type="entry name" value="P-LOOP CONTAINING NUCLEOSIDE TRIPHOSPHATE HYDROLASE"/>
    <property type="match status" value="1"/>
</dbReference>
<dbReference type="InterPro" id="IPR025669">
    <property type="entry name" value="AAA_dom"/>
</dbReference>
<evidence type="ECO:0000313" key="2">
    <source>
        <dbReference type="EMBL" id="GEK16918.1"/>
    </source>
</evidence>
<evidence type="ECO:0000313" key="3">
    <source>
        <dbReference type="Proteomes" id="UP000321386"/>
    </source>
</evidence>
<dbReference type="InterPro" id="IPR050678">
    <property type="entry name" value="DNA_Partitioning_ATPase"/>
</dbReference>
<dbReference type="Pfam" id="PF13614">
    <property type="entry name" value="AAA_31"/>
    <property type="match status" value="1"/>
</dbReference>
<gene>
    <name evidence="2" type="ORF">CPE01_06510</name>
</gene>
<dbReference type="CDD" id="cd02042">
    <property type="entry name" value="ParAB_family"/>
    <property type="match status" value="1"/>
</dbReference>
<feature type="domain" description="AAA" evidence="1">
    <location>
        <begin position="36"/>
        <end position="198"/>
    </location>
</feature>
<evidence type="ECO:0000259" key="1">
    <source>
        <dbReference type="Pfam" id="PF13614"/>
    </source>
</evidence>
<organism evidence="2 3">
    <name type="scientific">Cellulomonas persica</name>
    <dbReference type="NCBI Taxonomy" id="76861"/>
    <lineage>
        <taxon>Bacteria</taxon>
        <taxon>Bacillati</taxon>
        <taxon>Actinomycetota</taxon>
        <taxon>Actinomycetes</taxon>
        <taxon>Micrococcales</taxon>
        <taxon>Cellulomonadaceae</taxon>
        <taxon>Cellulomonas</taxon>
    </lineage>
</organism>
<dbReference type="SUPFAM" id="SSF52540">
    <property type="entry name" value="P-loop containing nucleoside triphosphate hydrolases"/>
    <property type="match status" value="1"/>
</dbReference>
<accession>A0A510UQH0</accession>
<dbReference type="Proteomes" id="UP000321386">
    <property type="component" value="Unassembled WGS sequence"/>
</dbReference>
<dbReference type="InterPro" id="IPR027417">
    <property type="entry name" value="P-loop_NTPase"/>
</dbReference>